<keyword evidence="1" id="KW-0175">Coiled coil</keyword>
<feature type="coiled-coil region" evidence="1">
    <location>
        <begin position="29"/>
        <end position="56"/>
    </location>
</feature>
<protein>
    <submittedName>
        <fullName evidence="2">Uncharacterized protein</fullName>
    </submittedName>
</protein>
<proteinExistence type="predicted"/>
<dbReference type="EMBL" id="CP011801">
    <property type="protein sequence ID" value="ALA57756.1"/>
    <property type="molecule type" value="Genomic_DNA"/>
</dbReference>
<dbReference type="AlphaFoldDB" id="A0A0K2G9V9"/>
<dbReference type="KEGG" id="nmv:NITMOv2_1328"/>
<feature type="coiled-coil region" evidence="1">
    <location>
        <begin position="80"/>
        <end position="107"/>
    </location>
</feature>
<organism evidence="2 3">
    <name type="scientific">Nitrospira moscoviensis</name>
    <dbReference type="NCBI Taxonomy" id="42253"/>
    <lineage>
        <taxon>Bacteria</taxon>
        <taxon>Pseudomonadati</taxon>
        <taxon>Nitrospirota</taxon>
        <taxon>Nitrospiria</taxon>
        <taxon>Nitrospirales</taxon>
        <taxon>Nitrospiraceae</taxon>
        <taxon>Nitrospira</taxon>
    </lineage>
</organism>
<dbReference type="RefSeq" id="WP_145976190.1">
    <property type="nucleotide sequence ID" value="NZ_CP011801.1"/>
</dbReference>
<keyword evidence="3" id="KW-1185">Reference proteome</keyword>
<gene>
    <name evidence="2" type="ORF">NITMOv2_1328</name>
</gene>
<dbReference type="PATRIC" id="fig|42253.5.peg.1307"/>
<name>A0A0K2G9V9_NITMO</name>
<dbReference type="Proteomes" id="UP000069205">
    <property type="component" value="Chromosome"/>
</dbReference>
<evidence type="ECO:0000313" key="2">
    <source>
        <dbReference type="EMBL" id="ALA57756.1"/>
    </source>
</evidence>
<reference evidence="2 3" key="1">
    <citation type="journal article" date="2015" name="Proc. Natl. Acad. Sci. U.S.A.">
        <title>Expanded metabolic versatility of ubiquitous nitrite-oxidizing bacteria from the genus Nitrospira.</title>
        <authorList>
            <person name="Koch H."/>
            <person name="Lucker S."/>
            <person name="Albertsen M."/>
            <person name="Kitzinger K."/>
            <person name="Herbold C."/>
            <person name="Spieck E."/>
            <person name="Nielsen P.H."/>
            <person name="Wagner M."/>
            <person name="Daims H."/>
        </authorList>
    </citation>
    <scope>NUCLEOTIDE SEQUENCE [LARGE SCALE GENOMIC DNA]</scope>
    <source>
        <strain evidence="2 3">NSP M-1</strain>
    </source>
</reference>
<evidence type="ECO:0000313" key="3">
    <source>
        <dbReference type="Proteomes" id="UP000069205"/>
    </source>
</evidence>
<dbReference type="OrthoDB" id="9799964at2"/>
<evidence type="ECO:0000256" key="1">
    <source>
        <dbReference type="SAM" id="Coils"/>
    </source>
</evidence>
<dbReference type="STRING" id="42253.NITMOv2_1328"/>
<sequence>MMGLLQRLKHDLRTGLATLRLGTAHAASRALEETELLRMRLEMRKLEQQLSDLYKDIGERAVDMKERGEPAERVLYDTEIGRMVRDVQVLKEARKKLESEMDEIRNEQ</sequence>
<accession>A0A0K2G9V9</accession>